<feature type="region of interest" description="Disordered" evidence="1">
    <location>
        <begin position="118"/>
        <end position="137"/>
    </location>
</feature>
<feature type="compositionally biased region" description="Basic residues" evidence="1">
    <location>
        <begin position="151"/>
        <end position="168"/>
    </location>
</feature>
<dbReference type="Proteomes" id="UP000821866">
    <property type="component" value="Chromosome 2"/>
</dbReference>
<dbReference type="VEuPathDB" id="VectorBase:LOC119160946"/>
<dbReference type="InterPro" id="IPR001878">
    <property type="entry name" value="Znf_CCHC"/>
</dbReference>
<reference evidence="3" key="2">
    <citation type="submission" date="2021-09" db="EMBL/GenBank/DDBJ databases">
        <authorList>
            <person name="Jia N."/>
            <person name="Wang J."/>
            <person name="Shi W."/>
            <person name="Du L."/>
            <person name="Sun Y."/>
            <person name="Zhan W."/>
            <person name="Jiang J."/>
            <person name="Wang Q."/>
            <person name="Zhang B."/>
            <person name="Ji P."/>
            <person name="Sakyi L.B."/>
            <person name="Cui X."/>
            <person name="Yuan T."/>
            <person name="Jiang B."/>
            <person name="Yang W."/>
            <person name="Lam T.T.-Y."/>
            <person name="Chang Q."/>
            <person name="Ding S."/>
            <person name="Wang X."/>
            <person name="Zhu J."/>
            <person name="Ruan X."/>
            <person name="Zhao L."/>
            <person name="Wei J."/>
            <person name="Que T."/>
            <person name="Du C."/>
            <person name="Cheng J."/>
            <person name="Dai P."/>
            <person name="Han X."/>
            <person name="Huang E."/>
            <person name="Gao Y."/>
            <person name="Liu J."/>
            <person name="Shao H."/>
            <person name="Ye R."/>
            <person name="Li L."/>
            <person name="Wei W."/>
            <person name="Wang X."/>
            <person name="Wang C."/>
            <person name="Huo Q."/>
            <person name="Li W."/>
            <person name="Guo W."/>
            <person name="Chen H."/>
            <person name="Chen S."/>
            <person name="Zhou L."/>
            <person name="Zhou L."/>
            <person name="Ni X."/>
            <person name="Tian J."/>
            <person name="Zhou Y."/>
            <person name="Sheng Y."/>
            <person name="Liu T."/>
            <person name="Pan Y."/>
            <person name="Xia L."/>
            <person name="Li J."/>
            <person name="Zhao F."/>
            <person name="Cao W."/>
        </authorList>
    </citation>
    <scope>NUCLEOTIDE SEQUENCE</scope>
    <source>
        <strain evidence="3">Rmic-2018</strain>
        <tissue evidence="3">Larvae</tissue>
    </source>
</reference>
<feature type="domain" description="CCHC-type" evidence="2">
    <location>
        <begin position="81"/>
        <end position="97"/>
    </location>
</feature>
<feature type="compositionally biased region" description="Basic and acidic residues" evidence="1">
    <location>
        <begin position="25"/>
        <end position="40"/>
    </location>
</feature>
<sequence length="270" mass="30161">MDKVDAAEAASCRSRGPELTPFSKGPKDEQSKVPQVEKVDDTPHHLKIAAELTLVDVPGRAPLCLWCKSTGHIHRDCRKPSCSRCRRFGHEDDDCSKTYDSVTTQAQESDALEHLMDKADSEETAGVSPNSAVQDGSSCCQEEGVCERRGKKRRAPLLPRQRNHRPKRLPLDGLSFGHGQTFRRNTKRRKRHLRHLKDCTESRRSGRNRSCKDVAECLSDGRTKQDTHFQAASYARLDRAYGEPRHACVATERGISEEAVMCLAVRSVGG</sequence>
<protein>
    <recommendedName>
        <fullName evidence="2">CCHC-type domain-containing protein</fullName>
    </recommendedName>
</protein>
<gene>
    <name evidence="3" type="ORF">HPB51_021552</name>
</gene>
<dbReference type="GO" id="GO:0008270">
    <property type="term" value="F:zinc ion binding"/>
    <property type="evidence" value="ECO:0007669"/>
    <property type="project" value="InterPro"/>
</dbReference>
<dbReference type="GO" id="GO:0003676">
    <property type="term" value="F:nucleic acid binding"/>
    <property type="evidence" value="ECO:0007669"/>
    <property type="project" value="InterPro"/>
</dbReference>
<evidence type="ECO:0000313" key="3">
    <source>
        <dbReference type="EMBL" id="KAH8034162.1"/>
    </source>
</evidence>
<keyword evidence="4" id="KW-1185">Reference proteome</keyword>
<name>A0A9J6EIJ4_RHIMP</name>
<dbReference type="Gene3D" id="4.10.60.10">
    <property type="entry name" value="Zinc finger, CCHC-type"/>
    <property type="match status" value="1"/>
</dbReference>
<dbReference type="AlphaFoldDB" id="A0A9J6EIJ4"/>
<evidence type="ECO:0000256" key="1">
    <source>
        <dbReference type="SAM" id="MobiDB-lite"/>
    </source>
</evidence>
<feature type="region of interest" description="Disordered" evidence="1">
    <location>
        <begin position="151"/>
        <end position="179"/>
    </location>
</feature>
<organism evidence="3 4">
    <name type="scientific">Rhipicephalus microplus</name>
    <name type="common">Cattle tick</name>
    <name type="synonym">Boophilus microplus</name>
    <dbReference type="NCBI Taxonomy" id="6941"/>
    <lineage>
        <taxon>Eukaryota</taxon>
        <taxon>Metazoa</taxon>
        <taxon>Ecdysozoa</taxon>
        <taxon>Arthropoda</taxon>
        <taxon>Chelicerata</taxon>
        <taxon>Arachnida</taxon>
        <taxon>Acari</taxon>
        <taxon>Parasitiformes</taxon>
        <taxon>Ixodida</taxon>
        <taxon>Ixodoidea</taxon>
        <taxon>Ixodidae</taxon>
        <taxon>Rhipicephalinae</taxon>
        <taxon>Rhipicephalus</taxon>
        <taxon>Boophilus</taxon>
    </lineage>
</organism>
<feature type="compositionally biased region" description="Polar residues" evidence="1">
    <location>
        <begin position="127"/>
        <end position="137"/>
    </location>
</feature>
<dbReference type="SMART" id="SM00343">
    <property type="entry name" value="ZnF_C2HC"/>
    <property type="match status" value="2"/>
</dbReference>
<proteinExistence type="predicted"/>
<dbReference type="SUPFAM" id="SSF57756">
    <property type="entry name" value="Retrovirus zinc finger-like domains"/>
    <property type="match status" value="1"/>
</dbReference>
<comment type="caution">
    <text evidence="3">The sequence shown here is derived from an EMBL/GenBank/DDBJ whole genome shotgun (WGS) entry which is preliminary data.</text>
</comment>
<evidence type="ECO:0000259" key="2">
    <source>
        <dbReference type="SMART" id="SM00343"/>
    </source>
</evidence>
<accession>A0A9J6EIJ4</accession>
<dbReference type="EMBL" id="JABSTU010000004">
    <property type="protein sequence ID" value="KAH8034162.1"/>
    <property type="molecule type" value="Genomic_DNA"/>
</dbReference>
<evidence type="ECO:0000313" key="4">
    <source>
        <dbReference type="Proteomes" id="UP000821866"/>
    </source>
</evidence>
<feature type="region of interest" description="Disordered" evidence="1">
    <location>
        <begin position="1"/>
        <end position="40"/>
    </location>
</feature>
<feature type="domain" description="CCHC-type" evidence="2">
    <location>
        <begin position="63"/>
        <end position="79"/>
    </location>
</feature>
<dbReference type="InterPro" id="IPR036875">
    <property type="entry name" value="Znf_CCHC_sf"/>
</dbReference>
<reference evidence="3" key="1">
    <citation type="journal article" date="2020" name="Cell">
        <title>Large-Scale Comparative Analyses of Tick Genomes Elucidate Their Genetic Diversity and Vector Capacities.</title>
        <authorList>
            <consortium name="Tick Genome and Microbiome Consortium (TIGMIC)"/>
            <person name="Jia N."/>
            <person name="Wang J."/>
            <person name="Shi W."/>
            <person name="Du L."/>
            <person name="Sun Y."/>
            <person name="Zhan W."/>
            <person name="Jiang J.F."/>
            <person name="Wang Q."/>
            <person name="Zhang B."/>
            <person name="Ji P."/>
            <person name="Bell-Sakyi L."/>
            <person name="Cui X.M."/>
            <person name="Yuan T.T."/>
            <person name="Jiang B.G."/>
            <person name="Yang W.F."/>
            <person name="Lam T.T."/>
            <person name="Chang Q.C."/>
            <person name="Ding S.J."/>
            <person name="Wang X.J."/>
            <person name="Zhu J.G."/>
            <person name="Ruan X.D."/>
            <person name="Zhao L."/>
            <person name="Wei J.T."/>
            <person name="Ye R.Z."/>
            <person name="Que T.C."/>
            <person name="Du C.H."/>
            <person name="Zhou Y.H."/>
            <person name="Cheng J.X."/>
            <person name="Dai P.F."/>
            <person name="Guo W.B."/>
            <person name="Han X.H."/>
            <person name="Huang E.J."/>
            <person name="Li L.F."/>
            <person name="Wei W."/>
            <person name="Gao Y.C."/>
            <person name="Liu J.Z."/>
            <person name="Shao H.Z."/>
            <person name="Wang X."/>
            <person name="Wang C.C."/>
            <person name="Yang T.C."/>
            <person name="Huo Q.B."/>
            <person name="Li W."/>
            <person name="Chen H.Y."/>
            <person name="Chen S.E."/>
            <person name="Zhou L.G."/>
            <person name="Ni X.B."/>
            <person name="Tian J.H."/>
            <person name="Sheng Y."/>
            <person name="Liu T."/>
            <person name="Pan Y.S."/>
            <person name="Xia L.Y."/>
            <person name="Li J."/>
            <person name="Zhao F."/>
            <person name="Cao W.C."/>
        </authorList>
    </citation>
    <scope>NUCLEOTIDE SEQUENCE</scope>
    <source>
        <strain evidence="3">Rmic-2018</strain>
    </source>
</reference>